<evidence type="ECO:0000256" key="4">
    <source>
        <dbReference type="ARBA" id="ARBA00022989"/>
    </source>
</evidence>
<dbReference type="PANTHER" id="PTHR11814">
    <property type="entry name" value="SULFATE TRANSPORTER"/>
    <property type="match status" value="1"/>
</dbReference>
<evidence type="ECO:0000256" key="8">
    <source>
        <dbReference type="SAM" id="Phobius"/>
    </source>
</evidence>
<proteinExistence type="inferred from homology"/>
<keyword evidence="3 8" id="KW-0812">Transmembrane</keyword>
<comment type="function">
    <text evidence="6">Catalyzes the reversible hydration of carbon dioxide to form bicarbonate.</text>
</comment>
<dbReference type="SMART" id="SM00947">
    <property type="entry name" value="Pro_CA"/>
    <property type="match status" value="1"/>
</dbReference>
<name>A0ABX8QPH8_9ACTN</name>
<evidence type="ECO:0000256" key="5">
    <source>
        <dbReference type="ARBA" id="ARBA00023136"/>
    </source>
</evidence>
<feature type="transmembrane region" description="Helical" evidence="8">
    <location>
        <begin position="158"/>
        <end position="179"/>
    </location>
</feature>
<feature type="transmembrane region" description="Helical" evidence="8">
    <location>
        <begin position="42"/>
        <end position="62"/>
    </location>
</feature>
<keyword evidence="5 8" id="KW-0472">Membrane</keyword>
<protein>
    <submittedName>
        <fullName evidence="10">Bifunctional SulP family inorganic anion transporter/carbonic anhydrase</fullName>
    </submittedName>
</protein>
<dbReference type="Pfam" id="PF00484">
    <property type="entry name" value="Pro_CA"/>
    <property type="match status" value="1"/>
</dbReference>
<evidence type="ECO:0000256" key="3">
    <source>
        <dbReference type="ARBA" id="ARBA00022692"/>
    </source>
</evidence>
<dbReference type="InterPro" id="IPR036874">
    <property type="entry name" value="Carbonic_anhydrase_sf"/>
</dbReference>
<evidence type="ECO:0000256" key="6">
    <source>
        <dbReference type="ARBA" id="ARBA00024993"/>
    </source>
</evidence>
<organism evidence="10 11">
    <name type="scientific">Actinomadura graeca</name>
    <dbReference type="NCBI Taxonomy" id="2750812"/>
    <lineage>
        <taxon>Bacteria</taxon>
        <taxon>Bacillati</taxon>
        <taxon>Actinomycetota</taxon>
        <taxon>Actinomycetes</taxon>
        <taxon>Streptosporangiales</taxon>
        <taxon>Thermomonosporaceae</taxon>
        <taxon>Actinomadura</taxon>
    </lineage>
</organism>
<gene>
    <name evidence="10" type="ORF">AGRA3207_001467</name>
</gene>
<dbReference type="EMBL" id="CP059572">
    <property type="protein sequence ID" value="QXJ20706.1"/>
    <property type="molecule type" value="Genomic_DNA"/>
</dbReference>
<feature type="transmembrane region" description="Helical" evidence="8">
    <location>
        <begin position="116"/>
        <end position="138"/>
    </location>
</feature>
<keyword evidence="4 8" id="KW-1133">Transmembrane helix</keyword>
<keyword evidence="11" id="KW-1185">Reference proteome</keyword>
<dbReference type="RefSeq" id="WP_231333804.1">
    <property type="nucleotide sequence ID" value="NZ_CP059572.1"/>
</dbReference>
<feature type="transmembrane region" description="Helical" evidence="8">
    <location>
        <begin position="191"/>
        <end position="212"/>
    </location>
</feature>
<evidence type="ECO:0000256" key="2">
    <source>
        <dbReference type="ARBA" id="ARBA00006217"/>
    </source>
</evidence>
<evidence type="ECO:0000313" key="10">
    <source>
        <dbReference type="EMBL" id="QXJ20706.1"/>
    </source>
</evidence>
<dbReference type="Pfam" id="PF00916">
    <property type="entry name" value="Sulfate_transp"/>
    <property type="match status" value="1"/>
</dbReference>
<feature type="domain" description="SLC26A/SulP transporter" evidence="9">
    <location>
        <begin position="11"/>
        <end position="368"/>
    </location>
</feature>
<dbReference type="InterPro" id="IPR001902">
    <property type="entry name" value="SLC26A/SulP_fam"/>
</dbReference>
<feature type="region of interest" description="Disordered" evidence="7">
    <location>
        <begin position="750"/>
        <end position="774"/>
    </location>
</feature>
<sequence length="774" mass="81232">MTPTKPSVSVLRRDLLASFVVFLVAIPLSLGIAVASEAPLAAGLIAAIAGGIVAGLAGGSPLQVSGPAAGLTVIVAELVQTYGWRATCTITLLGGLLQLALGAGRVARTALAVSPAVVHGMLAGVGAVIVLAQVHVVLGGSPQRSAVANLRELPGQLLHPQSHPALLGGLTILVLLGWSRLPRGEGRLGPALRLVPGPLPAIALATLTAWSLDWNASRVDLPRSLLDGWHAPVLPHGSLHGIVGAVMAVGLVAAVESLLCSVAVDRMRPAGVPHADLDRELLGQGAANAVSGLLGGLPVAGVIVRSTANVEAGARTRASTVLHGVWVLVLALSCGPVVEQVPLSALAALLVVLGVRLMDTARVRDLRHHREAPAYFATLVGVVLLGLGEGVLLGIGVMAMMALRRLTRLSVRAEELVPVPGDAPAPPRCHVVVEGTLTFLGVPKVTRLLQDVPPGASVDLDLNVDFMDHAAFEAIHEWRVAHERQGGRVDIDEVHETWYERAVTGEMSSPRKPPPQTRWWAPWGNRRRRSEAELDGPEVSPSALLLAGVREYHGRTARLVRPIMAELAMEQKPEHLFITCVDSRVVPNIITASGPGDLFINRNVGNLVPRHGSRTADDSVAATVEYATNVLDIRTITVCGHSNCGAMAALLAGGTEVEHLHGLSRWLKHGNHSLARYLAAEPSAEPSAEPPLTRLCKINVMQQLDNLLTYPWLRERVEAGEIELVGLYLDLQSANVQILDRAAGTFVPVPEEAPDGGGARTSLDAHGPATGGAP</sequence>
<comment type="similarity">
    <text evidence="2">Belongs to the beta-class carbonic anhydrase family.</text>
</comment>
<accession>A0ABX8QPH8</accession>
<evidence type="ECO:0000259" key="9">
    <source>
        <dbReference type="Pfam" id="PF00916"/>
    </source>
</evidence>
<evidence type="ECO:0000313" key="11">
    <source>
        <dbReference type="Proteomes" id="UP001049518"/>
    </source>
</evidence>
<dbReference type="InterPro" id="IPR011547">
    <property type="entry name" value="SLC26A/SulP_dom"/>
</dbReference>
<dbReference type="Proteomes" id="UP001049518">
    <property type="component" value="Chromosome"/>
</dbReference>
<comment type="subcellular location">
    <subcellularLocation>
        <location evidence="1">Membrane</location>
        <topology evidence="1">Multi-pass membrane protein</topology>
    </subcellularLocation>
</comment>
<reference evidence="10" key="1">
    <citation type="submission" date="2020-07" db="EMBL/GenBank/DDBJ databases">
        <authorList>
            <person name="Tarantini F.S."/>
            <person name="Hong K.W."/>
            <person name="Chan K.G."/>
        </authorList>
    </citation>
    <scope>NUCLEOTIDE SEQUENCE</scope>
    <source>
        <strain evidence="10">32-07</strain>
    </source>
</reference>
<dbReference type="Gene3D" id="3.40.1050.10">
    <property type="entry name" value="Carbonic anhydrase"/>
    <property type="match status" value="1"/>
</dbReference>
<evidence type="ECO:0000256" key="7">
    <source>
        <dbReference type="SAM" id="MobiDB-lite"/>
    </source>
</evidence>
<feature type="transmembrane region" description="Helical" evidence="8">
    <location>
        <begin position="15"/>
        <end position="35"/>
    </location>
</feature>
<feature type="transmembrane region" description="Helical" evidence="8">
    <location>
        <begin position="82"/>
        <end position="104"/>
    </location>
</feature>
<feature type="transmembrane region" description="Helical" evidence="8">
    <location>
        <begin position="242"/>
        <end position="264"/>
    </location>
</feature>
<evidence type="ECO:0000256" key="1">
    <source>
        <dbReference type="ARBA" id="ARBA00004141"/>
    </source>
</evidence>
<feature type="transmembrane region" description="Helical" evidence="8">
    <location>
        <begin position="285"/>
        <end position="304"/>
    </location>
</feature>
<dbReference type="SUPFAM" id="SSF53056">
    <property type="entry name" value="beta-carbonic anhydrase, cab"/>
    <property type="match status" value="1"/>
</dbReference>
<dbReference type="InterPro" id="IPR001765">
    <property type="entry name" value="Carbonic_anhydrase"/>
</dbReference>
<feature type="transmembrane region" description="Helical" evidence="8">
    <location>
        <begin position="374"/>
        <end position="403"/>
    </location>
</feature>
<feature type="transmembrane region" description="Helical" evidence="8">
    <location>
        <begin position="324"/>
        <end position="353"/>
    </location>
</feature>